<feature type="domain" description="DC1" evidence="2">
    <location>
        <begin position="118"/>
        <end position="161"/>
    </location>
</feature>
<dbReference type="SUPFAM" id="SSF57889">
    <property type="entry name" value="Cysteine-rich domain"/>
    <property type="match status" value="7"/>
</dbReference>
<dbReference type="PANTHER" id="PTHR32410">
    <property type="entry name" value="CYSTEINE/HISTIDINE-RICH C1 DOMAIN FAMILY PROTEIN"/>
    <property type="match status" value="1"/>
</dbReference>
<dbReference type="InterPro" id="IPR054483">
    <property type="entry name" value="DC1-like_CT"/>
</dbReference>
<dbReference type="InterPro" id="IPR046349">
    <property type="entry name" value="C1-like_sf"/>
</dbReference>
<feature type="domain" description="DC1-like C-terminal" evidence="3">
    <location>
        <begin position="609"/>
        <end position="650"/>
    </location>
</feature>
<dbReference type="InterPro" id="IPR004146">
    <property type="entry name" value="DC1"/>
</dbReference>
<dbReference type="Proteomes" id="UP001295469">
    <property type="component" value="Chromosome C09"/>
</dbReference>
<dbReference type="Pfam" id="PF03107">
    <property type="entry name" value="C1_2"/>
    <property type="match status" value="7"/>
</dbReference>
<sequence length="650" mass="75036">MESKGVLLPLFDEHPMMPWNDLRRGDCCGRYESQSDGYYCKNCVFFVHKKCGDELSELIHHPSHPSHPLQLRHESSNNCDFCRWDIVKLFYRCDMCDFDLDLHCAKHQPPDVIDNFETHPHKLILLKNRTEFDCSAECGKTRGGLPYKCDECDVAFHVDCVWHPKPLDHPTEVKHPYHSLHPLKLLTGPPPDYSDGKCRLCGREIDKELFYHCSSCNFTLDMPCVLNPPQKILVDLKAHDHQLTLLPRLDSFTCNACGLKGDRSPYACFDCGFMIHQDCLALPRVININRHDHRVSRTSVLGDDAMNSVCGVCRDKVDWTCGGFSCQRCPGYVVHSECATRKDVWNGKELEGVPEEEEEDTDPYVEIDENTIQHFSHKEHYLRRIHGNGIMYEEQKRCNACIHPIGLYSFFDCMDCDFSLHQKCAECPKRKRHVLHNDRLTLVTNKDLEVFSCYACSRWSNGFMYKDGNMKLDVLCGSISEPFVHPSHPHHPLYYIPTEKVKICNGCNIPKQRVPRCIKRDCGFVLCFKCAILPQVVKHRVDDNPLSLCYGEEKEEASSKYWCDICEKKTNPKKWFYTCKDHLATLHRRCVLGDFAGLMPRSIVESSCEVVLNNNVTRPFCSSCKYRCMYPIYLKVLGNSETHYCSIRCV</sequence>
<dbReference type="Pfam" id="PF22926">
    <property type="entry name" value="C1-like_CT"/>
    <property type="match status" value="1"/>
</dbReference>
<proteinExistence type="predicted"/>
<organism evidence="4">
    <name type="scientific">Brassica napus</name>
    <name type="common">Rape</name>
    <dbReference type="NCBI Taxonomy" id="3708"/>
    <lineage>
        <taxon>Eukaryota</taxon>
        <taxon>Viridiplantae</taxon>
        <taxon>Streptophyta</taxon>
        <taxon>Embryophyta</taxon>
        <taxon>Tracheophyta</taxon>
        <taxon>Spermatophyta</taxon>
        <taxon>Magnoliopsida</taxon>
        <taxon>eudicotyledons</taxon>
        <taxon>Gunneridae</taxon>
        <taxon>Pentapetalae</taxon>
        <taxon>rosids</taxon>
        <taxon>malvids</taxon>
        <taxon>Brassicales</taxon>
        <taxon>Brassicaceae</taxon>
        <taxon>Brassiceae</taxon>
        <taxon>Brassica</taxon>
    </lineage>
</organism>
<feature type="domain" description="DC1" evidence="2">
    <location>
        <begin position="62"/>
        <end position="105"/>
    </location>
</feature>
<dbReference type="PANTHER" id="PTHR32410:SF154">
    <property type="entry name" value="CHP-RICH ZINC FINGER PROTEIN-LIKE-RELATED"/>
    <property type="match status" value="1"/>
</dbReference>
<dbReference type="InterPro" id="IPR053192">
    <property type="entry name" value="Vacuole_Formation_Reg"/>
</dbReference>
<accession>A0A816IPA8</accession>
<feature type="domain" description="DC1" evidence="2">
    <location>
        <begin position="544"/>
        <end position="591"/>
    </location>
</feature>
<name>A0A816IPA8_BRANA</name>
<feature type="domain" description="DC1" evidence="2">
    <location>
        <begin position="375"/>
        <end position="425"/>
    </location>
</feature>
<feature type="domain" description="DC1" evidence="2">
    <location>
        <begin position="238"/>
        <end position="279"/>
    </location>
</feature>
<reference evidence="4" key="1">
    <citation type="submission" date="2021-01" db="EMBL/GenBank/DDBJ databases">
        <authorList>
            <consortium name="Genoscope - CEA"/>
            <person name="William W."/>
        </authorList>
    </citation>
    <scope>NUCLEOTIDE SEQUENCE</scope>
</reference>
<evidence type="ECO:0000259" key="2">
    <source>
        <dbReference type="Pfam" id="PF03107"/>
    </source>
</evidence>
<protein>
    <submittedName>
        <fullName evidence="4">(rape) hypothetical protein</fullName>
    </submittedName>
</protein>
<keyword evidence="1" id="KW-0677">Repeat</keyword>
<dbReference type="AlphaFoldDB" id="A0A816IPA8"/>
<feature type="domain" description="DC1" evidence="2">
    <location>
        <begin position="176"/>
        <end position="225"/>
    </location>
</feature>
<dbReference type="OrthoDB" id="938199at2759"/>
<gene>
    <name evidence="4" type="ORF">DARMORV10_C09P02010.1</name>
</gene>
<dbReference type="KEGG" id="bna:106439337"/>
<evidence type="ECO:0000259" key="3">
    <source>
        <dbReference type="Pfam" id="PF22926"/>
    </source>
</evidence>
<evidence type="ECO:0000313" key="4">
    <source>
        <dbReference type="EMBL" id="CAF1715329.1"/>
    </source>
</evidence>
<evidence type="ECO:0000256" key="1">
    <source>
        <dbReference type="ARBA" id="ARBA00022737"/>
    </source>
</evidence>
<dbReference type="EMBL" id="HG994373">
    <property type="protein sequence ID" value="CAF1715329.1"/>
    <property type="molecule type" value="Genomic_DNA"/>
</dbReference>
<feature type="domain" description="DC1" evidence="2">
    <location>
        <begin position="289"/>
        <end position="339"/>
    </location>
</feature>